<proteinExistence type="predicted"/>
<dbReference type="RefSeq" id="WP_169346153.1">
    <property type="nucleotide sequence ID" value="NZ_JABBJJ010000080.1"/>
</dbReference>
<dbReference type="EMBL" id="JABBJJ010000080">
    <property type="protein sequence ID" value="NMO16865.1"/>
    <property type="molecule type" value="Genomic_DNA"/>
</dbReference>
<dbReference type="Proteomes" id="UP000518300">
    <property type="component" value="Unassembled WGS sequence"/>
</dbReference>
<accession>A0A848LH12</accession>
<dbReference type="AlphaFoldDB" id="A0A848LH12"/>
<evidence type="ECO:0000313" key="2">
    <source>
        <dbReference type="Proteomes" id="UP000518300"/>
    </source>
</evidence>
<sequence>MEFPRTRSWSRTVRRRAVWQLQPKVLRFHRSWMQPVVELTALREERDLELLDVLLSFRRHERGLALLDSAAPGLPERELAVRRAVCLCHLGRDTEARRTLVEAWNRSEDPLLAFEVSWLSKLRDWEPVVLPPSDAFDWLVAARFDARPAPLDAARAARWAESNWLFEADRKQAPMPDADVGPRYFPYEPSVALWTAVLAVLGGAPVRDTVEDALEVATRAWPELWNVLTLDPLFQPFVAPPRPEMPVLPAELSERMQLWNILELSPEPTECSATLPLGTYCPDPFELDTDPLYTLYDAVGHLRIWETREPEPPFRIEVSQHADRFDGRYDEGVLGPLRQWAPHCGEVWFFLRDINRLHADELYLRGGRYGFRRWSLADVESDPNQPFIQHVHALLRQLATHQEARFHSAEFRRALRHFLP</sequence>
<evidence type="ECO:0008006" key="3">
    <source>
        <dbReference type="Google" id="ProtNLM"/>
    </source>
</evidence>
<protein>
    <recommendedName>
        <fullName evidence="3">Tetratricopeptide repeat protein</fullName>
    </recommendedName>
</protein>
<organism evidence="1 2">
    <name type="scientific">Pyxidicoccus fallax</name>
    <dbReference type="NCBI Taxonomy" id="394095"/>
    <lineage>
        <taxon>Bacteria</taxon>
        <taxon>Pseudomonadati</taxon>
        <taxon>Myxococcota</taxon>
        <taxon>Myxococcia</taxon>
        <taxon>Myxococcales</taxon>
        <taxon>Cystobacterineae</taxon>
        <taxon>Myxococcaceae</taxon>
        <taxon>Pyxidicoccus</taxon>
    </lineage>
</organism>
<gene>
    <name evidence="1" type="ORF">HG543_18650</name>
</gene>
<comment type="caution">
    <text evidence="1">The sequence shown here is derived from an EMBL/GenBank/DDBJ whole genome shotgun (WGS) entry which is preliminary data.</text>
</comment>
<reference evidence="1 2" key="1">
    <citation type="submission" date="2020-04" db="EMBL/GenBank/DDBJ databases">
        <title>Draft genome of Pyxidicoccus fallax type strain.</title>
        <authorList>
            <person name="Whitworth D.E."/>
        </authorList>
    </citation>
    <scope>NUCLEOTIDE SEQUENCE [LARGE SCALE GENOMIC DNA]</scope>
    <source>
        <strain evidence="1 2">DSM 14698</strain>
    </source>
</reference>
<evidence type="ECO:0000313" key="1">
    <source>
        <dbReference type="EMBL" id="NMO16865.1"/>
    </source>
</evidence>
<name>A0A848LH12_9BACT</name>
<keyword evidence="2" id="KW-1185">Reference proteome</keyword>